<keyword evidence="11" id="KW-1185">Reference proteome</keyword>
<evidence type="ECO:0000259" key="9">
    <source>
        <dbReference type="PROSITE" id="PS51755"/>
    </source>
</evidence>
<feature type="domain" description="OmpR/PhoB-type" evidence="9">
    <location>
        <begin position="134"/>
        <end position="230"/>
    </location>
</feature>
<protein>
    <submittedName>
        <fullName evidence="10">Response regulator transcription factor</fullName>
    </submittedName>
</protein>
<evidence type="ECO:0000256" key="3">
    <source>
        <dbReference type="ARBA" id="ARBA00023015"/>
    </source>
</evidence>
<dbReference type="SUPFAM" id="SSF52172">
    <property type="entry name" value="CheY-like"/>
    <property type="match status" value="1"/>
</dbReference>
<keyword evidence="5" id="KW-0804">Transcription</keyword>
<keyword evidence="1 6" id="KW-0597">Phosphoprotein</keyword>
<keyword evidence="3" id="KW-0805">Transcription regulation</keyword>
<evidence type="ECO:0000259" key="8">
    <source>
        <dbReference type="PROSITE" id="PS50110"/>
    </source>
</evidence>
<feature type="modified residue" description="4-aspartylphosphate" evidence="6">
    <location>
        <position position="55"/>
    </location>
</feature>
<reference evidence="10 11" key="1">
    <citation type="submission" date="2020-12" db="EMBL/GenBank/DDBJ databases">
        <title>Novel Thalassolituus-related marine hydrocarbonoclastic bacteria mediated algae-derived hydrocarbons mineralization in twilight zone of the northern South China Sea.</title>
        <authorList>
            <person name="Dong C."/>
        </authorList>
    </citation>
    <scope>NUCLEOTIDE SEQUENCE [LARGE SCALE GENOMIC DNA]</scope>
    <source>
        <strain evidence="10 11">IMCC1826</strain>
    </source>
</reference>
<evidence type="ECO:0000256" key="1">
    <source>
        <dbReference type="ARBA" id="ARBA00022553"/>
    </source>
</evidence>
<organism evidence="10 11">
    <name type="scientific">Thalassolituus marinus</name>
    <dbReference type="NCBI Taxonomy" id="671053"/>
    <lineage>
        <taxon>Bacteria</taxon>
        <taxon>Pseudomonadati</taxon>
        <taxon>Pseudomonadota</taxon>
        <taxon>Gammaproteobacteria</taxon>
        <taxon>Oceanospirillales</taxon>
        <taxon>Oceanospirillaceae</taxon>
        <taxon>Thalassolituus</taxon>
    </lineage>
</organism>
<dbReference type="PROSITE" id="PS51755">
    <property type="entry name" value="OMPR_PHOB"/>
    <property type="match status" value="1"/>
</dbReference>
<gene>
    <name evidence="10" type="ORF">I9W95_13020</name>
</gene>
<name>A0ABS7ZVC3_9GAMM</name>
<evidence type="ECO:0000256" key="2">
    <source>
        <dbReference type="ARBA" id="ARBA00023012"/>
    </source>
</evidence>
<dbReference type="SUPFAM" id="SSF46894">
    <property type="entry name" value="C-terminal effector domain of the bipartite response regulators"/>
    <property type="match status" value="1"/>
</dbReference>
<dbReference type="InterPro" id="IPR001789">
    <property type="entry name" value="Sig_transdc_resp-reg_receiver"/>
</dbReference>
<dbReference type="Pfam" id="PF00072">
    <property type="entry name" value="Response_reg"/>
    <property type="match status" value="1"/>
</dbReference>
<keyword evidence="4 7" id="KW-0238">DNA-binding</keyword>
<dbReference type="InterPro" id="IPR011006">
    <property type="entry name" value="CheY-like_superfamily"/>
</dbReference>
<dbReference type="Gene3D" id="3.40.50.2300">
    <property type="match status" value="1"/>
</dbReference>
<feature type="domain" description="Response regulatory" evidence="8">
    <location>
        <begin position="6"/>
        <end position="119"/>
    </location>
</feature>
<dbReference type="PANTHER" id="PTHR48111:SF4">
    <property type="entry name" value="DNA-BINDING DUAL TRANSCRIPTIONAL REGULATOR OMPR"/>
    <property type="match status" value="1"/>
</dbReference>
<dbReference type="Gene3D" id="6.10.250.690">
    <property type="match status" value="1"/>
</dbReference>
<dbReference type="InterPro" id="IPR001867">
    <property type="entry name" value="OmpR/PhoB-type_DNA-bd"/>
</dbReference>
<dbReference type="Proteomes" id="UP000714380">
    <property type="component" value="Unassembled WGS sequence"/>
</dbReference>
<dbReference type="EMBL" id="JAEDAH010000088">
    <property type="protein sequence ID" value="MCA6064530.1"/>
    <property type="molecule type" value="Genomic_DNA"/>
</dbReference>
<dbReference type="Pfam" id="PF00486">
    <property type="entry name" value="Trans_reg_C"/>
    <property type="match status" value="1"/>
</dbReference>
<dbReference type="SMART" id="SM00448">
    <property type="entry name" value="REC"/>
    <property type="match status" value="1"/>
</dbReference>
<dbReference type="InterPro" id="IPR039420">
    <property type="entry name" value="WalR-like"/>
</dbReference>
<evidence type="ECO:0000256" key="6">
    <source>
        <dbReference type="PROSITE-ProRule" id="PRU00169"/>
    </source>
</evidence>
<dbReference type="CDD" id="cd00383">
    <property type="entry name" value="trans_reg_C"/>
    <property type="match status" value="1"/>
</dbReference>
<dbReference type="InterPro" id="IPR016032">
    <property type="entry name" value="Sig_transdc_resp-reg_C-effctor"/>
</dbReference>
<dbReference type="SMART" id="SM00862">
    <property type="entry name" value="Trans_reg_C"/>
    <property type="match status" value="1"/>
</dbReference>
<feature type="DNA-binding region" description="OmpR/PhoB-type" evidence="7">
    <location>
        <begin position="134"/>
        <end position="230"/>
    </location>
</feature>
<comment type="caution">
    <text evidence="10">The sequence shown here is derived from an EMBL/GenBank/DDBJ whole genome shotgun (WGS) entry which is preliminary data.</text>
</comment>
<sequence>MSNKGLIYIVDDEQDICALIAAELNSFGFSTRTFHSAQQILTAIKDSTPDICVVDLGLPDMDGTALVRQLSDTTDAGILILSGRGGLPDRILGLELGADDYLTKPFEPRELTARIHSLLRRLNKHSEPVSQEAPTVARFANWQFNSATLGLTSPDGSREDLSTAEGRLLMTLLQAPQQIVSRERLLGDQDIAYDRSIDSRMSRLRKKLGDDPKKPKLIKTVYGSGYMLAADVHWQHEQHKA</sequence>
<dbReference type="RefSeq" id="WP_225675595.1">
    <property type="nucleotide sequence ID" value="NZ_JAEDAH010000088.1"/>
</dbReference>
<evidence type="ECO:0000313" key="11">
    <source>
        <dbReference type="Proteomes" id="UP000714380"/>
    </source>
</evidence>
<evidence type="ECO:0000256" key="5">
    <source>
        <dbReference type="ARBA" id="ARBA00023163"/>
    </source>
</evidence>
<dbReference type="PANTHER" id="PTHR48111">
    <property type="entry name" value="REGULATOR OF RPOS"/>
    <property type="match status" value="1"/>
</dbReference>
<accession>A0ABS7ZVC3</accession>
<dbReference type="Gene3D" id="1.10.10.10">
    <property type="entry name" value="Winged helix-like DNA-binding domain superfamily/Winged helix DNA-binding domain"/>
    <property type="match status" value="1"/>
</dbReference>
<dbReference type="InterPro" id="IPR036388">
    <property type="entry name" value="WH-like_DNA-bd_sf"/>
</dbReference>
<proteinExistence type="predicted"/>
<evidence type="ECO:0000256" key="4">
    <source>
        <dbReference type="ARBA" id="ARBA00023125"/>
    </source>
</evidence>
<dbReference type="PROSITE" id="PS50110">
    <property type="entry name" value="RESPONSE_REGULATORY"/>
    <property type="match status" value="1"/>
</dbReference>
<evidence type="ECO:0000256" key="7">
    <source>
        <dbReference type="PROSITE-ProRule" id="PRU01091"/>
    </source>
</evidence>
<evidence type="ECO:0000313" key="10">
    <source>
        <dbReference type="EMBL" id="MCA6064530.1"/>
    </source>
</evidence>
<keyword evidence="2" id="KW-0902">Two-component regulatory system</keyword>